<evidence type="ECO:0000256" key="5">
    <source>
        <dbReference type="RuleBase" id="RU004404"/>
    </source>
</evidence>
<dbReference type="GO" id="GO:0030288">
    <property type="term" value="C:outer membrane-bounded periplasmic space"/>
    <property type="evidence" value="ECO:0007669"/>
    <property type="project" value="TreeGrafter"/>
</dbReference>
<organism evidence="8 9">
    <name type="scientific">Alistipes indistinctus YIT 12060</name>
    <dbReference type="NCBI Taxonomy" id="742725"/>
    <lineage>
        <taxon>Bacteria</taxon>
        <taxon>Pseudomonadati</taxon>
        <taxon>Bacteroidota</taxon>
        <taxon>Bacteroidia</taxon>
        <taxon>Bacteroidales</taxon>
        <taxon>Rikenellaceae</taxon>
        <taxon>Alistipes</taxon>
    </lineage>
</organism>
<dbReference type="InterPro" id="IPR036034">
    <property type="entry name" value="PDZ_sf"/>
</dbReference>
<dbReference type="Pfam" id="PF03572">
    <property type="entry name" value="Peptidase_S41"/>
    <property type="match status" value="1"/>
</dbReference>
<evidence type="ECO:0000256" key="3">
    <source>
        <dbReference type="ARBA" id="ARBA00022801"/>
    </source>
</evidence>
<dbReference type="CDD" id="cd06782">
    <property type="entry name" value="cpPDZ_CPP-like"/>
    <property type="match status" value="1"/>
</dbReference>
<dbReference type="GO" id="GO:0007165">
    <property type="term" value="P:signal transduction"/>
    <property type="evidence" value="ECO:0007669"/>
    <property type="project" value="TreeGrafter"/>
</dbReference>
<dbReference type="PATRIC" id="fig|742725.3.peg.1007"/>
<evidence type="ECO:0000259" key="7">
    <source>
        <dbReference type="PROSITE" id="PS50106"/>
    </source>
</evidence>
<dbReference type="GO" id="GO:0004175">
    <property type="term" value="F:endopeptidase activity"/>
    <property type="evidence" value="ECO:0007669"/>
    <property type="project" value="TreeGrafter"/>
</dbReference>
<dbReference type="OrthoDB" id="9812068at2"/>
<dbReference type="Gene3D" id="2.30.42.10">
    <property type="match status" value="1"/>
</dbReference>
<dbReference type="EMBL" id="ADLD01000009">
    <property type="protein sequence ID" value="EHB92748.1"/>
    <property type="molecule type" value="Genomic_DNA"/>
</dbReference>
<sequence length="558" mass="62403">MKAKTKKGIKYTLLSALVALVGTVTIAASNPDFALGRNIQILFNMFRELNLLYVDQIDPDEMLLDAADGMTSKLDPYTELIPEKEMADFEIMTTGKYGGMGAMIRQKDDYVMIAQPYKNSPADKAGLVVGDLLLEVNGESIKGYEVSKVSSMLKGTPGTTLHLKVRKLLTGQEEELTFKRERIVVSGIPYWSVIDDSIGYIVHKDFSEDCSNDIRNAVMSMKKAGIKGLIIDLRGNGGGILQEAVKILSMFVPKGTEVVSMRGRMKELDATFVTQSEPIDTQIPVAVLINSSSASAAEIVAGAFQDLDRGVLLGQRSFGKGLVQSTRPVGYNAYLKLTTAKYYTPSGRCIQAIDYSHRAEDGSVGTVPDSLIKEYATKAGRKVYDGGGVMPDIRMPDNYYSRFTNVLYGKGYIEDFANLYYKKHREGVDVDNFELSDADYNEFVRFMADKPVDFESETQQTLSQLRQKAERDKYLDRIEGELNAIEQKIRDDKQADLQAFKKEIKELIGDEIVMRYHYIQGVARHNSHLDPEILEAIKVLQDPARYHQIITSQDTQRK</sequence>
<dbReference type="eggNOG" id="COG0793">
    <property type="taxonomic scope" value="Bacteria"/>
</dbReference>
<dbReference type="SMART" id="SM00228">
    <property type="entry name" value="PDZ"/>
    <property type="match status" value="1"/>
</dbReference>
<keyword evidence="9" id="KW-1185">Reference proteome</keyword>
<dbReference type="PANTHER" id="PTHR32060">
    <property type="entry name" value="TAIL-SPECIFIC PROTEASE"/>
    <property type="match status" value="1"/>
</dbReference>
<evidence type="ECO:0000256" key="4">
    <source>
        <dbReference type="ARBA" id="ARBA00022825"/>
    </source>
</evidence>
<dbReference type="InterPro" id="IPR004447">
    <property type="entry name" value="Peptidase_S41A"/>
</dbReference>
<dbReference type="AlphaFoldDB" id="G5H7A9"/>
<dbReference type="NCBIfam" id="TIGR00225">
    <property type="entry name" value="prc"/>
    <property type="match status" value="1"/>
</dbReference>
<dbReference type="Gene3D" id="3.30.750.44">
    <property type="match status" value="1"/>
</dbReference>
<name>G5H7A9_9BACT</name>
<protein>
    <recommendedName>
        <fullName evidence="7">PDZ domain-containing protein</fullName>
    </recommendedName>
</protein>
<dbReference type="Gene3D" id="3.90.226.10">
    <property type="entry name" value="2-enoyl-CoA Hydratase, Chain A, domain 1"/>
    <property type="match status" value="1"/>
</dbReference>
<keyword evidence="3 5" id="KW-0378">Hydrolase</keyword>
<dbReference type="InterPro" id="IPR005151">
    <property type="entry name" value="Tail-specific_protease"/>
</dbReference>
<evidence type="ECO:0000256" key="2">
    <source>
        <dbReference type="ARBA" id="ARBA00022670"/>
    </source>
</evidence>
<evidence type="ECO:0000313" key="8">
    <source>
        <dbReference type="EMBL" id="EHB92748.1"/>
    </source>
</evidence>
<keyword evidence="4 5" id="KW-0720">Serine protease</keyword>
<dbReference type="PROSITE" id="PS50106">
    <property type="entry name" value="PDZ"/>
    <property type="match status" value="1"/>
</dbReference>
<dbReference type="GO" id="GO:0006508">
    <property type="term" value="P:proteolysis"/>
    <property type="evidence" value="ECO:0007669"/>
    <property type="project" value="UniProtKB-KW"/>
</dbReference>
<keyword evidence="6" id="KW-0175">Coiled coil</keyword>
<dbReference type="GO" id="GO:0008236">
    <property type="term" value="F:serine-type peptidase activity"/>
    <property type="evidence" value="ECO:0007669"/>
    <property type="project" value="UniProtKB-KW"/>
</dbReference>
<dbReference type="SUPFAM" id="SSF50156">
    <property type="entry name" value="PDZ domain-like"/>
    <property type="match status" value="1"/>
</dbReference>
<dbReference type="InterPro" id="IPR029045">
    <property type="entry name" value="ClpP/crotonase-like_dom_sf"/>
</dbReference>
<evidence type="ECO:0000313" key="9">
    <source>
        <dbReference type="Proteomes" id="UP000006008"/>
    </source>
</evidence>
<dbReference type="STRING" id="742725.HMPREF9450_00952"/>
<dbReference type="PANTHER" id="PTHR32060:SF30">
    <property type="entry name" value="CARBOXY-TERMINAL PROCESSING PROTEASE CTPA"/>
    <property type="match status" value="1"/>
</dbReference>
<dbReference type="InterPro" id="IPR041489">
    <property type="entry name" value="PDZ_6"/>
</dbReference>
<dbReference type="MEROPS" id="S41.004"/>
<dbReference type="RefSeq" id="WP_009133758.1">
    <property type="nucleotide sequence ID" value="NZ_CP102250.1"/>
</dbReference>
<feature type="coiled-coil region" evidence="6">
    <location>
        <begin position="475"/>
        <end position="510"/>
    </location>
</feature>
<comment type="caution">
    <text evidence="8">The sequence shown here is derived from an EMBL/GenBank/DDBJ whole genome shotgun (WGS) entry which is preliminary data.</text>
</comment>
<dbReference type="Pfam" id="PF17820">
    <property type="entry name" value="PDZ_6"/>
    <property type="match status" value="1"/>
</dbReference>
<dbReference type="SMART" id="SM00245">
    <property type="entry name" value="TSPc"/>
    <property type="match status" value="1"/>
</dbReference>
<keyword evidence="2 5" id="KW-0645">Protease</keyword>
<dbReference type="InterPro" id="IPR001478">
    <property type="entry name" value="PDZ"/>
</dbReference>
<gene>
    <name evidence="8" type="ORF">HMPREF9450_00952</name>
</gene>
<evidence type="ECO:0000256" key="6">
    <source>
        <dbReference type="SAM" id="Coils"/>
    </source>
</evidence>
<comment type="similarity">
    <text evidence="1 5">Belongs to the peptidase S41A family.</text>
</comment>
<evidence type="ECO:0000256" key="1">
    <source>
        <dbReference type="ARBA" id="ARBA00009179"/>
    </source>
</evidence>
<accession>G5H7A9</accession>
<dbReference type="Proteomes" id="UP000006008">
    <property type="component" value="Unassembled WGS sequence"/>
</dbReference>
<feature type="domain" description="PDZ" evidence="7">
    <location>
        <begin position="86"/>
        <end position="158"/>
    </location>
</feature>
<dbReference type="HOGENOM" id="CLU_017295_2_0_10"/>
<reference evidence="8 9" key="1">
    <citation type="submission" date="2011-08" db="EMBL/GenBank/DDBJ databases">
        <title>The Genome Sequence of Alistipes indistinctus YIT 12060.</title>
        <authorList>
            <consortium name="The Broad Institute Genome Sequencing Platform"/>
            <person name="Earl A."/>
            <person name="Ward D."/>
            <person name="Feldgarden M."/>
            <person name="Gevers D."/>
            <person name="Morotomi M."/>
            <person name="Young S.K."/>
            <person name="Zeng Q."/>
            <person name="Gargeya S."/>
            <person name="Fitzgerald M."/>
            <person name="Haas B."/>
            <person name="Abouelleil A."/>
            <person name="Alvarado L."/>
            <person name="Arachchi H.M."/>
            <person name="Berlin A."/>
            <person name="Brown A."/>
            <person name="Chapman S.B."/>
            <person name="Chen Z."/>
            <person name="Dunbar C."/>
            <person name="Freedman E."/>
            <person name="Gearin G."/>
            <person name="Gellesch M."/>
            <person name="Goldberg J."/>
            <person name="Griggs A."/>
            <person name="Gujja S."/>
            <person name="Heiman D."/>
            <person name="Howarth C."/>
            <person name="Larson L."/>
            <person name="Lui A."/>
            <person name="MacDonald P.J.P."/>
            <person name="Montmayeur A."/>
            <person name="Murphy C."/>
            <person name="Neiman D."/>
            <person name="Pearson M."/>
            <person name="Priest M."/>
            <person name="Roberts A."/>
            <person name="Saif S."/>
            <person name="Shea T."/>
            <person name="Shenoy N."/>
            <person name="Sisk P."/>
            <person name="Stolte C."/>
            <person name="Sykes S."/>
            <person name="Wortman J."/>
            <person name="Nusbaum C."/>
            <person name="Birren B."/>
        </authorList>
    </citation>
    <scope>NUCLEOTIDE SEQUENCE [LARGE SCALE GENOMIC DNA]</scope>
    <source>
        <strain evidence="8 9">YIT 12060</strain>
    </source>
</reference>
<proteinExistence type="inferred from homology"/>
<dbReference type="SUPFAM" id="SSF52096">
    <property type="entry name" value="ClpP/crotonase"/>
    <property type="match status" value="1"/>
</dbReference>
<dbReference type="CDD" id="cd07560">
    <property type="entry name" value="Peptidase_S41_CPP"/>
    <property type="match status" value="1"/>
</dbReference>
<dbReference type="GeneID" id="92816030"/>